<protein>
    <submittedName>
        <fullName evidence="1">Uncharacterized protein</fullName>
    </submittedName>
</protein>
<comment type="caution">
    <text evidence="1">The sequence shown here is derived from an EMBL/GenBank/DDBJ whole genome shotgun (WGS) entry which is preliminary data.</text>
</comment>
<evidence type="ECO:0000313" key="1">
    <source>
        <dbReference type="EMBL" id="OGG02224.1"/>
    </source>
</evidence>
<organism evidence="1 2">
    <name type="scientific">Candidatus Gottesmanbacteria bacterium RBG_16_37_8</name>
    <dbReference type="NCBI Taxonomy" id="1798371"/>
    <lineage>
        <taxon>Bacteria</taxon>
        <taxon>Candidatus Gottesmaniibacteriota</taxon>
    </lineage>
</organism>
<dbReference type="EMBL" id="MFJA01000070">
    <property type="protein sequence ID" value="OGG02224.1"/>
    <property type="molecule type" value="Genomic_DNA"/>
</dbReference>
<name>A0A1F5YQ64_9BACT</name>
<sequence>MGKNKAASKVASKNLFIGPIPQTEVDKKVPLNVSPSVPVLRYHFYVDKEGVTTAAPHIKPLVRTSRMVLELGAVSY</sequence>
<reference evidence="1 2" key="1">
    <citation type="journal article" date="2016" name="Nat. Commun.">
        <title>Thousands of microbial genomes shed light on interconnected biogeochemical processes in an aquifer system.</title>
        <authorList>
            <person name="Anantharaman K."/>
            <person name="Brown C.T."/>
            <person name="Hug L.A."/>
            <person name="Sharon I."/>
            <person name="Castelle C.J."/>
            <person name="Probst A.J."/>
            <person name="Thomas B.C."/>
            <person name="Singh A."/>
            <person name="Wilkins M.J."/>
            <person name="Karaoz U."/>
            <person name="Brodie E.L."/>
            <person name="Williams K.H."/>
            <person name="Hubbard S.S."/>
            <person name="Banfield J.F."/>
        </authorList>
    </citation>
    <scope>NUCLEOTIDE SEQUENCE [LARGE SCALE GENOMIC DNA]</scope>
</reference>
<dbReference type="AlphaFoldDB" id="A0A1F5YQ64"/>
<evidence type="ECO:0000313" key="2">
    <source>
        <dbReference type="Proteomes" id="UP000176665"/>
    </source>
</evidence>
<accession>A0A1F5YQ64</accession>
<gene>
    <name evidence="1" type="ORF">A2W14_02525</name>
</gene>
<proteinExistence type="predicted"/>
<dbReference type="STRING" id="1798371.A2W14_02525"/>
<dbReference type="Proteomes" id="UP000176665">
    <property type="component" value="Unassembled WGS sequence"/>
</dbReference>